<sequence length="226" mass="25259">MRPATVSDLLKSQGKLTPQVLLLEEGNSWYAVVVVDVSSLDAQPITATVQEVALDYSNRYSAEKTEEYNDMLLKYMKMDPSCLPRPLNEPPTWTVSLSGSSAGNLFCDVTSPDVVARLERGKCWFCYGTREICAGCTRGVAQEFDLFMSCGTDLACPNCMGIDIALEDKTFQQRLLGYARPNVTAHEIRERTKHLNARLAELGYPPMRWRDAEADEMDAEAQRTQS</sequence>
<dbReference type="Proteomes" id="UP000076738">
    <property type="component" value="Unassembled WGS sequence"/>
</dbReference>
<name>A0A167MLF6_CALVF</name>
<protein>
    <submittedName>
        <fullName evidence="1">Uncharacterized protein</fullName>
    </submittedName>
</protein>
<accession>A0A167MLF6</accession>
<evidence type="ECO:0000313" key="2">
    <source>
        <dbReference type="Proteomes" id="UP000076738"/>
    </source>
</evidence>
<proteinExistence type="predicted"/>
<evidence type="ECO:0000313" key="1">
    <source>
        <dbReference type="EMBL" id="KZO96842.1"/>
    </source>
</evidence>
<keyword evidence="2" id="KW-1185">Reference proteome</keyword>
<dbReference type="STRING" id="1330018.A0A167MLF6"/>
<reference evidence="1 2" key="1">
    <citation type="journal article" date="2016" name="Mol. Biol. Evol.">
        <title>Comparative Genomics of Early-Diverging Mushroom-Forming Fungi Provides Insights into the Origins of Lignocellulose Decay Capabilities.</title>
        <authorList>
            <person name="Nagy L.G."/>
            <person name="Riley R."/>
            <person name="Tritt A."/>
            <person name="Adam C."/>
            <person name="Daum C."/>
            <person name="Floudas D."/>
            <person name="Sun H."/>
            <person name="Yadav J.S."/>
            <person name="Pangilinan J."/>
            <person name="Larsson K.H."/>
            <person name="Matsuura K."/>
            <person name="Barry K."/>
            <person name="Labutti K."/>
            <person name="Kuo R."/>
            <person name="Ohm R.A."/>
            <person name="Bhattacharya S.S."/>
            <person name="Shirouzu T."/>
            <person name="Yoshinaga Y."/>
            <person name="Martin F.M."/>
            <person name="Grigoriev I.V."/>
            <person name="Hibbett D.S."/>
        </authorList>
    </citation>
    <scope>NUCLEOTIDE SEQUENCE [LARGE SCALE GENOMIC DNA]</scope>
    <source>
        <strain evidence="1 2">TUFC12733</strain>
    </source>
</reference>
<dbReference type="EMBL" id="KV417282">
    <property type="protein sequence ID" value="KZO96842.1"/>
    <property type="molecule type" value="Genomic_DNA"/>
</dbReference>
<gene>
    <name evidence="1" type="ORF">CALVIDRAFT_563485</name>
</gene>
<dbReference type="OrthoDB" id="4501419at2759"/>
<organism evidence="1 2">
    <name type="scientific">Calocera viscosa (strain TUFC12733)</name>
    <dbReference type="NCBI Taxonomy" id="1330018"/>
    <lineage>
        <taxon>Eukaryota</taxon>
        <taxon>Fungi</taxon>
        <taxon>Dikarya</taxon>
        <taxon>Basidiomycota</taxon>
        <taxon>Agaricomycotina</taxon>
        <taxon>Dacrymycetes</taxon>
        <taxon>Dacrymycetales</taxon>
        <taxon>Dacrymycetaceae</taxon>
        <taxon>Calocera</taxon>
    </lineage>
</organism>
<dbReference type="AlphaFoldDB" id="A0A167MLF6"/>